<reference evidence="3" key="2">
    <citation type="journal article" date="2018" name="DNA Res.">
        <title>Comparative genome and transcriptome analyses reveal adaptations to opportunistic infections in woody plant degrading pathogens of Botryosphaeriaceae.</title>
        <authorList>
            <person name="Yan J.Y."/>
            <person name="Zhao W.S."/>
            <person name="Chen Z."/>
            <person name="Xing Q.K."/>
            <person name="Zhang W."/>
            <person name="Chethana K.W.T."/>
            <person name="Xue M.F."/>
            <person name="Xu J.P."/>
            <person name="Phillips A.J.L."/>
            <person name="Wang Y."/>
            <person name="Liu J.H."/>
            <person name="Liu M."/>
            <person name="Zhou Y."/>
            <person name="Jayawardena R.S."/>
            <person name="Manawasinghe I.S."/>
            <person name="Huang J.B."/>
            <person name="Qiao G.H."/>
            <person name="Fu C.Y."/>
            <person name="Guo F.F."/>
            <person name="Dissanayake A.J."/>
            <person name="Peng Y.L."/>
            <person name="Hyde K.D."/>
            <person name="Li X.H."/>
        </authorList>
    </citation>
    <scope>NUCLEOTIDE SEQUENCE</scope>
    <source>
        <strain evidence="3">CSS-01s</strain>
    </source>
</reference>
<dbReference type="InterPro" id="IPR052895">
    <property type="entry name" value="HetReg/Transcr_Mod"/>
</dbReference>
<protein>
    <submittedName>
        <fullName evidence="3">Heterokaryon incompatibility</fullName>
    </submittedName>
</protein>
<dbReference type="InterPro" id="IPR010730">
    <property type="entry name" value="HET"/>
</dbReference>
<accession>A0A8H7IRM2</accession>
<reference evidence="3" key="1">
    <citation type="submission" date="2016-08" db="EMBL/GenBank/DDBJ databases">
        <authorList>
            <person name="Yan J."/>
        </authorList>
    </citation>
    <scope>NUCLEOTIDE SEQUENCE</scope>
    <source>
        <strain evidence="3">CSS-01s</strain>
    </source>
</reference>
<comment type="caution">
    <text evidence="3">The sequence shown here is derived from an EMBL/GenBank/DDBJ whole genome shotgun (WGS) entry which is preliminary data.</text>
</comment>
<evidence type="ECO:0000313" key="3">
    <source>
        <dbReference type="EMBL" id="KAF9630693.1"/>
    </source>
</evidence>
<dbReference type="AlphaFoldDB" id="A0A8H7IRM2"/>
<sequence length="649" mass="72820">MQNIHYNPIQLGGGEFRILILQPSSTFSSDIICTLMNVSLESHPPYEALSYVWGDTATSGSTIILEGKSKGVTENLAAALRHLRLESEPRKLWVDALCIDQEDINERDEQVIHMKEIYQHCATDLLWLGDDSSIIEKGAAAMKSMGPVTQLGEDSLETHVEPYWREIPRGRKREKSLEQQWFEAISALLGKPKVWKRVWIMQEVSFAPRVVLVSGNATLPWDRVEEFLDAENYIRKYGFPDAFHGPFSHGMGSSLRDVLTFYLASAQILAHQRRIAAAMQQPPQQSDNLPPTSSLLDVLARFRHTDATDPRDKVFALLGLTSNPLSITPTYHDSKRQVYTKTATAIINASGNLDLLCQSPWGVAGTADRDASLPSWVPNFANAGYNSYILFAQRGIYAPAGDEQLQTPCTTTDDGRLPLEGWDAGELRKLHPHALGLRTLKMPDEVLREGIEAGNESLRLLLSSSEDPHRRSESQDGDDAEGHGSGAGLRRFEQYWRTLMLDCKRYPVTRLDEDDVRDLRPKWEAWLRIPYVMKTWTLSSGEVFSAPFSEKGREAEHGIRHHSEHAWGMRFAVLEDGRYAMMPRQAEEGDRVAVLKGAKTPVVLRMAEGMAQGDGKEVTWTLIGPCYVHGLMDGQILEKGRDTRTFVLA</sequence>
<organism evidence="3 4">
    <name type="scientific">Lasiodiplodia theobromae</name>
    <dbReference type="NCBI Taxonomy" id="45133"/>
    <lineage>
        <taxon>Eukaryota</taxon>
        <taxon>Fungi</taxon>
        <taxon>Dikarya</taxon>
        <taxon>Ascomycota</taxon>
        <taxon>Pezizomycotina</taxon>
        <taxon>Dothideomycetes</taxon>
        <taxon>Dothideomycetes incertae sedis</taxon>
        <taxon>Botryosphaeriales</taxon>
        <taxon>Botryosphaeriaceae</taxon>
        <taxon>Lasiodiplodia</taxon>
    </lineage>
</organism>
<dbReference type="PANTHER" id="PTHR24148">
    <property type="entry name" value="ANKYRIN REPEAT DOMAIN-CONTAINING PROTEIN 39 HOMOLOG-RELATED"/>
    <property type="match status" value="1"/>
</dbReference>
<dbReference type="PANTHER" id="PTHR24148:SF77">
    <property type="entry name" value="HETEROKARYON INCOMPATIBILITY DOMAIN-CONTAINING PROTEIN"/>
    <property type="match status" value="1"/>
</dbReference>
<dbReference type="Pfam" id="PF26639">
    <property type="entry name" value="Het-6_barrel"/>
    <property type="match status" value="1"/>
</dbReference>
<feature type="domain" description="Heterokaryon incompatibility" evidence="2">
    <location>
        <begin position="46"/>
        <end position="203"/>
    </location>
</feature>
<name>A0A8H7IRM2_9PEZI</name>
<dbReference type="EMBL" id="MDYX01000041">
    <property type="protein sequence ID" value="KAF9630693.1"/>
    <property type="molecule type" value="Genomic_DNA"/>
</dbReference>
<evidence type="ECO:0000259" key="2">
    <source>
        <dbReference type="Pfam" id="PF06985"/>
    </source>
</evidence>
<evidence type="ECO:0000313" key="4">
    <source>
        <dbReference type="Proteomes" id="UP000627934"/>
    </source>
</evidence>
<proteinExistence type="predicted"/>
<feature type="region of interest" description="Disordered" evidence="1">
    <location>
        <begin position="463"/>
        <end position="486"/>
    </location>
</feature>
<dbReference type="Proteomes" id="UP000627934">
    <property type="component" value="Unassembled WGS sequence"/>
</dbReference>
<dbReference type="Pfam" id="PF06985">
    <property type="entry name" value="HET"/>
    <property type="match status" value="1"/>
</dbReference>
<gene>
    <name evidence="3" type="ORF">BFW01_g1255</name>
</gene>
<evidence type="ECO:0000256" key="1">
    <source>
        <dbReference type="SAM" id="MobiDB-lite"/>
    </source>
</evidence>